<evidence type="ECO:0000313" key="7">
    <source>
        <dbReference type="EMBL" id="HIS64216.1"/>
    </source>
</evidence>
<sequence>MTFEFKTKGVCSRMIHFDLDGTTVRNVEFTGGCNGNLQGIGALVEGMEVDEVIRRLQGIRCGFKETSCPDQLSQALTAACAKLAEKKSS</sequence>
<comment type="catalytic activity">
    <reaction evidence="5">
        <text>a 2'-deoxyribonucleoside 5'-diphosphate + [thioredoxin]-disulfide + H2O = a ribonucleoside 5'-diphosphate + [thioredoxin]-dithiol</text>
        <dbReference type="Rhea" id="RHEA:23252"/>
        <dbReference type="Rhea" id="RHEA-COMP:10698"/>
        <dbReference type="Rhea" id="RHEA-COMP:10700"/>
        <dbReference type="ChEBI" id="CHEBI:15377"/>
        <dbReference type="ChEBI" id="CHEBI:29950"/>
        <dbReference type="ChEBI" id="CHEBI:50058"/>
        <dbReference type="ChEBI" id="CHEBI:57930"/>
        <dbReference type="ChEBI" id="CHEBI:73316"/>
        <dbReference type="EC" id="1.17.4.1"/>
    </reaction>
</comment>
<evidence type="ECO:0000256" key="1">
    <source>
        <dbReference type="ARBA" id="ARBA00007405"/>
    </source>
</evidence>
<dbReference type="GO" id="GO:0071897">
    <property type="term" value="P:DNA biosynthetic process"/>
    <property type="evidence" value="ECO:0007669"/>
    <property type="project" value="UniProtKB-KW"/>
</dbReference>
<dbReference type="Proteomes" id="UP000886741">
    <property type="component" value="Unassembled WGS sequence"/>
</dbReference>
<evidence type="ECO:0000256" key="5">
    <source>
        <dbReference type="ARBA" id="ARBA00047754"/>
    </source>
</evidence>
<keyword evidence="3" id="KW-0237">DNA synthesis</keyword>
<evidence type="ECO:0000313" key="8">
    <source>
        <dbReference type="Proteomes" id="UP000886741"/>
    </source>
</evidence>
<proteinExistence type="inferred from homology"/>
<dbReference type="EMBL" id="DVJJ01000044">
    <property type="protein sequence ID" value="HIS64216.1"/>
    <property type="molecule type" value="Genomic_DNA"/>
</dbReference>
<comment type="similarity">
    <text evidence="1">Belongs to the ribonucleoside diphosphate reductase class-2 family.</text>
</comment>
<evidence type="ECO:0000256" key="2">
    <source>
        <dbReference type="ARBA" id="ARBA00012274"/>
    </source>
</evidence>
<evidence type="ECO:0000256" key="3">
    <source>
        <dbReference type="ARBA" id="ARBA00022634"/>
    </source>
</evidence>
<feature type="domain" description="TSCPD" evidence="6">
    <location>
        <begin position="6"/>
        <end position="78"/>
    </location>
</feature>
<dbReference type="GO" id="GO:0000166">
    <property type="term" value="F:nucleotide binding"/>
    <property type="evidence" value="ECO:0007669"/>
    <property type="project" value="UniProtKB-KW"/>
</dbReference>
<protein>
    <recommendedName>
        <fullName evidence="2">ribonucleoside-diphosphate reductase</fullName>
        <ecNumber evidence="2">1.17.4.1</ecNumber>
    </recommendedName>
</protein>
<dbReference type="GO" id="GO:0004748">
    <property type="term" value="F:ribonucleoside-diphosphate reductase activity, thioredoxin disulfide as acceptor"/>
    <property type="evidence" value="ECO:0007669"/>
    <property type="project" value="UniProtKB-EC"/>
</dbReference>
<accession>A0A9D1F9H5</accession>
<dbReference type="EC" id="1.17.4.1" evidence="2"/>
<name>A0A9D1F9H5_9FIRM</name>
<dbReference type="InterPro" id="IPR024434">
    <property type="entry name" value="TSCPD_dom"/>
</dbReference>
<comment type="caution">
    <text evidence="7">The sequence shown here is derived from an EMBL/GenBank/DDBJ whole genome shotgun (WGS) entry which is preliminary data.</text>
</comment>
<reference evidence="7" key="2">
    <citation type="journal article" date="2021" name="PeerJ">
        <title>Extensive microbial diversity within the chicken gut microbiome revealed by metagenomics and culture.</title>
        <authorList>
            <person name="Gilroy R."/>
            <person name="Ravi A."/>
            <person name="Getino M."/>
            <person name="Pursley I."/>
            <person name="Horton D.L."/>
            <person name="Alikhan N.F."/>
            <person name="Baker D."/>
            <person name="Gharbi K."/>
            <person name="Hall N."/>
            <person name="Watson M."/>
            <person name="Adriaenssens E.M."/>
            <person name="Foster-Nyarko E."/>
            <person name="Jarju S."/>
            <person name="Secka A."/>
            <person name="Antonio M."/>
            <person name="Oren A."/>
            <person name="Chaudhuri R.R."/>
            <person name="La Ragione R."/>
            <person name="Hildebrand F."/>
            <person name="Pallen M.J."/>
        </authorList>
    </citation>
    <scope>NUCLEOTIDE SEQUENCE</scope>
    <source>
        <strain evidence="7">ChiBcec16-1751</strain>
    </source>
</reference>
<dbReference type="NCBIfam" id="TIGR03905">
    <property type="entry name" value="TIGR03905_4_Cys"/>
    <property type="match status" value="1"/>
</dbReference>
<evidence type="ECO:0000256" key="4">
    <source>
        <dbReference type="ARBA" id="ARBA00022741"/>
    </source>
</evidence>
<evidence type="ECO:0000259" key="6">
    <source>
        <dbReference type="Pfam" id="PF12637"/>
    </source>
</evidence>
<dbReference type="InterPro" id="IPR023806">
    <property type="entry name" value="CHP03905"/>
</dbReference>
<organism evidence="7 8">
    <name type="scientific">Candidatus Avoscillospira avistercoris</name>
    <dbReference type="NCBI Taxonomy" id="2840707"/>
    <lineage>
        <taxon>Bacteria</taxon>
        <taxon>Bacillati</taxon>
        <taxon>Bacillota</taxon>
        <taxon>Clostridia</taxon>
        <taxon>Eubacteriales</taxon>
        <taxon>Oscillospiraceae</taxon>
        <taxon>Oscillospiraceae incertae sedis</taxon>
        <taxon>Candidatus Avoscillospira</taxon>
    </lineage>
</organism>
<dbReference type="Pfam" id="PF12637">
    <property type="entry name" value="TSCPD"/>
    <property type="match status" value="1"/>
</dbReference>
<gene>
    <name evidence="7" type="ORF">IAA83_02445</name>
</gene>
<reference evidence="7" key="1">
    <citation type="submission" date="2020-10" db="EMBL/GenBank/DDBJ databases">
        <authorList>
            <person name="Gilroy R."/>
        </authorList>
    </citation>
    <scope>NUCLEOTIDE SEQUENCE</scope>
    <source>
        <strain evidence="7">ChiBcec16-1751</strain>
    </source>
</reference>
<keyword evidence="4" id="KW-0547">Nucleotide-binding</keyword>
<dbReference type="AlphaFoldDB" id="A0A9D1F9H5"/>